<dbReference type="GO" id="GO:0005886">
    <property type="term" value="C:plasma membrane"/>
    <property type="evidence" value="ECO:0007669"/>
    <property type="project" value="UniProtKB-SubCell"/>
</dbReference>
<evidence type="ECO:0000259" key="7">
    <source>
        <dbReference type="Pfam" id="PF00892"/>
    </source>
</evidence>
<feature type="transmembrane region" description="Helical" evidence="6">
    <location>
        <begin position="147"/>
        <end position="168"/>
    </location>
</feature>
<evidence type="ECO:0000256" key="2">
    <source>
        <dbReference type="ARBA" id="ARBA00022475"/>
    </source>
</evidence>
<dbReference type="PANTHER" id="PTHR42920:SF5">
    <property type="entry name" value="EAMA DOMAIN-CONTAINING PROTEIN"/>
    <property type="match status" value="1"/>
</dbReference>
<feature type="domain" description="EamA" evidence="7">
    <location>
        <begin position="78"/>
        <end position="216"/>
    </location>
</feature>
<keyword evidence="5 6" id="KW-0472">Membrane</keyword>
<dbReference type="InterPro" id="IPR037185">
    <property type="entry name" value="EmrE-like"/>
</dbReference>
<name>A0A075FLR1_9EURY</name>
<keyword evidence="3 6" id="KW-0812">Transmembrane</keyword>
<dbReference type="AlphaFoldDB" id="A0A075FLR1"/>
<dbReference type="PANTHER" id="PTHR42920">
    <property type="entry name" value="OS03G0707200 PROTEIN-RELATED"/>
    <property type="match status" value="1"/>
</dbReference>
<reference evidence="8" key="1">
    <citation type="journal article" date="2014" name="Genome Biol. Evol.">
        <title>Pangenome evidence for extensive interdomain horizontal transfer affecting lineage core and shell genes in uncultured planktonic thaumarchaeota and euryarchaeota.</title>
        <authorList>
            <person name="Deschamps P."/>
            <person name="Zivanovic Y."/>
            <person name="Moreira D."/>
            <person name="Rodriguez-Valera F."/>
            <person name="Lopez-Garcia P."/>
        </authorList>
    </citation>
    <scope>NUCLEOTIDE SEQUENCE</scope>
</reference>
<evidence type="ECO:0000256" key="1">
    <source>
        <dbReference type="ARBA" id="ARBA00004651"/>
    </source>
</evidence>
<evidence type="ECO:0000256" key="3">
    <source>
        <dbReference type="ARBA" id="ARBA00022692"/>
    </source>
</evidence>
<protein>
    <submittedName>
        <fullName evidence="8">Permeases of the drug/metabolite transporter family protein, permease component</fullName>
    </submittedName>
</protein>
<feature type="transmembrane region" description="Helical" evidence="6">
    <location>
        <begin position="175"/>
        <end position="194"/>
    </location>
</feature>
<organism evidence="8">
    <name type="scientific">uncultured marine group II/III euryarchaeote AD1000_21_F10</name>
    <dbReference type="NCBI Taxonomy" id="1457736"/>
    <lineage>
        <taxon>Archaea</taxon>
        <taxon>Methanobacteriati</taxon>
        <taxon>Methanobacteriota</taxon>
        <taxon>environmental samples</taxon>
    </lineage>
</organism>
<accession>A0A075FLR1</accession>
<keyword evidence="2" id="KW-1003">Cell membrane</keyword>
<evidence type="ECO:0000256" key="5">
    <source>
        <dbReference type="ARBA" id="ARBA00023136"/>
    </source>
</evidence>
<evidence type="ECO:0000256" key="6">
    <source>
        <dbReference type="SAM" id="Phobius"/>
    </source>
</evidence>
<feature type="transmembrane region" description="Helical" evidence="6">
    <location>
        <begin position="200"/>
        <end position="218"/>
    </location>
</feature>
<keyword evidence="4 6" id="KW-1133">Transmembrane helix</keyword>
<dbReference type="SUPFAM" id="SSF103481">
    <property type="entry name" value="Multidrug resistance efflux transporter EmrE"/>
    <property type="match status" value="2"/>
</dbReference>
<dbReference type="EMBL" id="KF900362">
    <property type="protein sequence ID" value="AIE92334.1"/>
    <property type="molecule type" value="Genomic_DNA"/>
</dbReference>
<dbReference type="InterPro" id="IPR000620">
    <property type="entry name" value="EamA_dom"/>
</dbReference>
<feature type="transmembrane region" description="Helical" evidence="6">
    <location>
        <begin position="80"/>
        <end position="99"/>
    </location>
</feature>
<evidence type="ECO:0000313" key="8">
    <source>
        <dbReference type="EMBL" id="AIE92334.1"/>
    </source>
</evidence>
<feature type="transmembrane region" description="Helical" evidence="6">
    <location>
        <begin position="52"/>
        <end position="68"/>
    </location>
</feature>
<evidence type="ECO:0000256" key="4">
    <source>
        <dbReference type="ARBA" id="ARBA00022989"/>
    </source>
</evidence>
<comment type="subcellular location">
    <subcellularLocation>
        <location evidence="1">Cell membrane</location>
        <topology evidence="1">Multi-pass membrane protein</topology>
    </subcellularLocation>
</comment>
<proteinExistence type="predicted"/>
<dbReference type="InterPro" id="IPR051258">
    <property type="entry name" value="Diverse_Substrate_Transporter"/>
</dbReference>
<sequence>MILALLMTGGFVFQMIGLEGISPAVSAFLTSLYVLFTALILAWHAGKLQSRTLLIGVVLATFGAGYIQGPPELHYDIAEWLTILCALMFAGHIIATDIVTRRVSPIGVTFTSIALSALMCILLFDVFLFSDIGKIDMVGLITERDFLYPLLLSSVFGTFGALCLVNYFQKYLDPVRAAILYALEPVWATLLAITFDMTEFSFWLILGGSSLLIGNLVAELGNQSVSE</sequence>
<feature type="transmembrane region" description="Helical" evidence="6">
    <location>
        <begin position="106"/>
        <end position="127"/>
    </location>
</feature>
<dbReference type="Pfam" id="PF00892">
    <property type="entry name" value="EamA"/>
    <property type="match status" value="1"/>
</dbReference>